<feature type="region of interest" description="Disordered" evidence="3">
    <location>
        <begin position="499"/>
        <end position="548"/>
    </location>
</feature>
<dbReference type="GO" id="GO:0005096">
    <property type="term" value="F:GTPase activator activity"/>
    <property type="evidence" value="ECO:0007669"/>
    <property type="project" value="InterPro"/>
</dbReference>
<evidence type="ECO:0000313" key="7">
    <source>
        <dbReference type="Proteomes" id="UP000601435"/>
    </source>
</evidence>
<keyword evidence="2" id="KW-0547">Nucleotide-binding</keyword>
<dbReference type="SMART" id="SM00673">
    <property type="entry name" value="CARP"/>
    <property type="match status" value="2"/>
</dbReference>
<dbReference type="EMBL" id="CAJNJA010012183">
    <property type="protein sequence ID" value="CAE7290557.1"/>
    <property type="molecule type" value="Genomic_DNA"/>
</dbReference>
<dbReference type="InterPro" id="IPR006599">
    <property type="entry name" value="CARP_motif"/>
</dbReference>
<protein>
    <submittedName>
        <fullName evidence="6">Rp2 protein</fullName>
    </submittedName>
</protein>
<dbReference type="InterPro" id="IPR012945">
    <property type="entry name" value="Tubulin-bd_cofactor_C_dom"/>
</dbReference>
<evidence type="ECO:0000259" key="4">
    <source>
        <dbReference type="PROSITE" id="PS50222"/>
    </source>
</evidence>
<dbReference type="InterPro" id="IPR018247">
    <property type="entry name" value="EF_Hand_1_Ca_BS"/>
</dbReference>
<dbReference type="GO" id="GO:0005509">
    <property type="term" value="F:calcium ion binding"/>
    <property type="evidence" value="ECO:0007669"/>
    <property type="project" value="InterPro"/>
</dbReference>
<dbReference type="InterPro" id="IPR016098">
    <property type="entry name" value="CAP/MinC_C"/>
</dbReference>
<proteinExistence type="inferred from homology"/>
<dbReference type="AlphaFoldDB" id="A0A812N5R3"/>
<sequence>MDADGDGFLGEKDLMSYLRDYLRYGEAEVMAFLHAHQQDGRVDLPAFKRGLKELQPYAIHDRFNKTIVRKPGAFGGLDCVDFHVEDCSGCTCLVCEKSSEFHADGLVDCRLVIGPCENSTFVRNCENCTFWVATKQFRVRECINCTFYLHCHTEPIIESSKDLRVAPFCAEYPGLSQQFREAKFDPAKNFWNAIYDFTGKAESANWQIPSLDACEKLIVSFEGCSDSPDGPAPELTQALLCADPLVSGESQGQSMANIPQTRPALPGKPGRQRLQRLMSDANEDVGGRLREVLEDEPLFSSISQNQNLGRMSSGGEVEKSKQSRQDPQSSSDGWDEVEILDMEEEEEDVAKWQTRLPSTKEGEWRPGDAHAPLASRPSRPAQQKARAAMAAAAEASLAPLQRGGGPGNLAAKRPLGGLRLSMAPSRNSKTDTKAPADSSDDDETYVPSTKALAKPARPAASTAAISSLDSDDDDAQMEGSNALTARQRSLLAHGLTGLGAFGLQPRLSSSDEERTVPKARRDPPETKRLADRSQTGNHQTQSDSTSDD</sequence>
<organism evidence="6 7">
    <name type="scientific">Symbiodinium necroappetens</name>
    <dbReference type="NCBI Taxonomy" id="1628268"/>
    <lineage>
        <taxon>Eukaryota</taxon>
        <taxon>Sar</taxon>
        <taxon>Alveolata</taxon>
        <taxon>Dinophyceae</taxon>
        <taxon>Suessiales</taxon>
        <taxon>Symbiodiniaceae</taxon>
        <taxon>Symbiodinium</taxon>
    </lineage>
</organism>
<evidence type="ECO:0000256" key="2">
    <source>
        <dbReference type="ARBA" id="ARBA00022741"/>
    </source>
</evidence>
<comment type="similarity">
    <text evidence="1">Belongs to the TBCC family.</text>
</comment>
<dbReference type="GO" id="GO:0006892">
    <property type="term" value="P:post-Golgi vesicle-mediated transport"/>
    <property type="evidence" value="ECO:0007669"/>
    <property type="project" value="TreeGrafter"/>
</dbReference>
<feature type="compositionally biased region" description="Polar residues" evidence="3">
    <location>
        <begin position="250"/>
        <end position="260"/>
    </location>
</feature>
<reference evidence="6" key="1">
    <citation type="submission" date="2021-02" db="EMBL/GenBank/DDBJ databases">
        <authorList>
            <person name="Dougan E. K."/>
            <person name="Rhodes N."/>
            <person name="Thang M."/>
            <person name="Chan C."/>
        </authorList>
    </citation>
    <scope>NUCLEOTIDE SEQUENCE</scope>
</reference>
<keyword evidence="7" id="KW-1185">Reference proteome</keyword>
<dbReference type="PANTHER" id="PTHR15440:SF0">
    <property type="entry name" value="PROTEIN XRP2"/>
    <property type="match status" value="1"/>
</dbReference>
<dbReference type="PROSITE" id="PS51329">
    <property type="entry name" value="C_CAP_COFACTOR_C"/>
    <property type="match status" value="1"/>
</dbReference>
<name>A0A812N5R3_9DINO</name>
<dbReference type="PANTHER" id="PTHR15440">
    <property type="entry name" value="XRP2 PROTEIN"/>
    <property type="match status" value="1"/>
</dbReference>
<dbReference type="InterPro" id="IPR002048">
    <property type="entry name" value="EF_hand_dom"/>
</dbReference>
<feature type="region of interest" description="Disordered" evidence="3">
    <location>
        <begin position="250"/>
        <end position="271"/>
    </location>
</feature>
<dbReference type="InterPro" id="IPR039093">
    <property type="entry name" value="XRP2"/>
</dbReference>
<dbReference type="InterPro" id="IPR017901">
    <property type="entry name" value="C-CAP_CF_C-like"/>
</dbReference>
<feature type="compositionally biased region" description="Acidic residues" evidence="3">
    <location>
        <begin position="333"/>
        <end position="348"/>
    </location>
</feature>
<accession>A0A812N5R3</accession>
<feature type="compositionally biased region" description="Low complexity" evidence="3">
    <location>
        <begin position="449"/>
        <end position="468"/>
    </location>
</feature>
<dbReference type="PROSITE" id="PS50222">
    <property type="entry name" value="EF_HAND_2"/>
    <property type="match status" value="1"/>
</dbReference>
<dbReference type="Pfam" id="PF07986">
    <property type="entry name" value="TBCC"/>
    <property type="match status" value="1"/>
</dbReference>
<dbReference type="Gene3D" id="2.160.20.70">
    <property type="match status" value="1"/>
</dbReference>
<feature type="region of interest" description="Disordered" evidence="3">
    <location>
        <begin position="296"/>
        <end position="481"/>
    </location>
</feature>
<feature type="compositionally biased region" description="Low complexity" evidence="3">
    <location>
        <begin position="381"/>
        <end position="398"/>
    </location>
</feature>
<dbReference type="GO" id="GO:0000166">
    <property type="term" value="F:nucleotide binding"/>
    <property type="evidence" value="ECO:0007669"/>
    <property type="project" value="UniProtKB-KW"/>
</dbReference>
<dbReference type="PROSITE" id="PS00018">
    <property type="entry name" value="EF_HAND_1"/>
    <property type="match status" value="1"/>
</dbReference>
<feature type="compositionally biased region" description="Polar residues" evidence="3">
    <location>
        <begin position="532"/>
        <end position="548"/>
    </location>
</feature>
<dbReference type="GO" id="GO:0005929">
    <property type="term" value="C:cilium"/>
    <property type="evidence" value="ECO:0007669"/>
    <property type="project" value="TreeGrafter"/>
</dbReference>
<feature type="compositionally biased region" description="Basic and acidic residues" evidence="3">
    <location>
        <begin position="358"/>
        <end position="368"/>
    </location>
</feature>
<evidence type="ECO:0000256" key="3">
    <source>
        <dbReference type="SAM" id="MobiDB-lite"/>
    </source>
</evidence>
<gene>
    <name evidence="6" type="primary">rp2</name>
    <name evidence="6" type="ORF">SNEC2469_LOCUS7116</name>
</gene>
<evidence type="ECO:0000313" key="6">
    <source>
        <dbReference type="EMBL" id="CAE7290557.1"/>
    </source>
</evidence>
<dbReference type="GO" id="GO:1990075">
    <property type="term" value="C:periciliary membrane compartment"/>
    <property type="evidence" value="ECO:0007669"/>
    <property type="project" value="TreeGrafter"/>
</dbReference>
<feature type="compositionally biased region" description="Polar residues" evidence="3">
    <location>
        <begin position="300"/>
        <end position="310"/>
    </location>
</feature>
<dbReference type="OrthoDB" id="194775at2759"/>
<evidence type="ECO:0000256" key="1">
    <source>
        <dbReference type="ARBA" id="ARBA00008848"/>
    </source>
</evidence>
<feature type="domain" description="EF-hand" evidence="4">
    <location>
        <begin position="1"/>
        <end position="24"/>
    </location>
</feature>
<feature type="domain" description="C-CAP/cofactor C-like" evidence="5">
    <location>
        <begin position="71"/>
        <end position="199"/>
    </location>
</feature>
<evidence type="ECO:0000259" key="5">
    <source>
        <dbReference type="PROSITE" id="PS51329"/>
    </source>
</evidence>
<dbReference type="Proteomes" id="UP000601435">
    <property type="component" value="Unassembled WGS sequence"/>
</dbReference>
<feature type="compositionally biased region" description="Basic and acidic residues" evidence="3">
    <location>
        <begin position="509"/>
        <end position="531"/>
    </location>
</feature>
<comment type="caution">
    <text evidence="6">The sequence shown here is derived from an EMBL/GenBank/DDBJ whole genome shotgun (WGS) entry which is preliminary data.</text>
</comment>